<keyword evidence="2" id="KW-0456">Lyase</keyword>
<evidence type="ECO:0008006" key="5">
    <source>
        <dbReference type="Google" id="ProtNLM"/>
    </source>
</evidence>
<organism evidence="3 4">
    <name type="scientific">Capronia epimyces CBS 606.96</name>
    <dbReference type="NCBI Taxonomy" id="1182542"/>
    <lineage>
        <taxon>Eukaryota</taxon>
        <taxon>Fungi</taxon>
        <taxon>Dikarya</taxon>
        <taxon>Ascomycota</taxon>
        <taxon>Pezizomycotina</taxon>
        <taxon>Eurotiomycetes</taxon>
        <taxon>Chaetothyriomycetidae</taxon>
        <taxon>Chaetothyriales</taxon>
        <taxon>Herpotrichiellaceae</taxon>
        <taxon>Capronia</taxon>
    </lineage>
</organism>
<comment type="similarity">
    <text evidence="1">Belongs to the D-glutamate cyclase family.</text>
</comment>
<keyword evidence="4" id="KW-1185">Reference proteome</keyword>
<dbReference type="GO" id="GO:0047820">
    <property type="term" value="F:D-glutamate cyclase activity"/>
    <property type="evidence" value="ECO:0007669"/>
    <property type="project" value="TreeGrafter"/>
</dbReference>
<dbReference type="PANTHER" id="PTHR32022:SF10">
    <property type="entry name" value="D-GLUTAMATE CYCLASE, MITOCHONDRIAL"/>
    <property type="match status" value="1"/>
</dbReference>
<dbReference type="Pfam" id="PF07286">
    <property type="entry name" value="D-Glu_cyclase"/>
    <property type="match status" value="1"/>
</dbReference>
<dbReference type="RefSeq" id="XP_007736964.1">
    <property type="nucleotide sequence ID" value="XM_007738774.1"/>
</dbReference>
<dbReference type="AlphaFoldDB" id="W9XQB5"/>
<dbReference type="GO" id="GO:0006536">
    <property type="term" value="P:glutamate metabolic process"/>
    <property type="evidence" value="ECO:0007669"/>
    <property type="project" value="TreeGrafter"/>
</dbReference>
<proteinExistence type="inferred from homology"/>
<accession>W9XQB5</accession>
<dbReference type="InterPro" id="IPR038021">
    <property type="entry name" value="Putative_hydro-lyase"/>
</dbReference>
<dbReference type="STRING" id="1182542.W9XQB5"/>
<evidence type="ECO:0000256" key="1">
    <source>
        <dbReference type="ARBA" id="ARBA00007896"/>
    </source>
</evidence>
<sequence>MAPIALDEGVEVAKPQRSINTKSATEETGEQVRLAARAGKYTSQTSGAAPTYIQANFIVLPSRYAADFRLLCRRNPVPCPLLAESKEVGRWDQLKSWVDGLTGDQIAKDLDLRHDFPKFMVYENGDLTKAHCLNVEAEWTEDHVGFLIGCSYSFENALASAGLIPAHTAHGRNAPMYRTNIPLCPAGIFKHTTYVVSMRPYRRRDVERVREITRPYVATHGEPIDWGWDAVGRLGIQDISQPDYGEAPVAMDGSPLVEGVGADDDELVPVFWGCGVTPQEAIRRVKPEGRVIGHAPGYMIVLDIRDQDIIPKQ</sequence>
<reference evidence="3 4" key="1">
    <citation type="submission" date="2013-03" db="EMBL/GenBank/DDBJ databases">
        <title>The Genome Sequence of Capronia epimyces CBS 606.96.</title>
        <authorList>
            <consortium name="The Broad Institute Genomics Platform"/>
            <person name="Cuomo C."/>
            <person name="de Hoog S."/>
            <person name="Gorbushina A."/>
            <person name="Walker B."/>
            <person name="Young S.K."/>
            <person name="Zeng Q."/>
            <person name="Gargeya S."/>
            <person name="Fitzgerald M."/>
            <person name="Haas B."/>
            <person name="Abouelleil A."/>
            <person name="Allen A.W."/>
            <person name="Alvarado L."/>
            <person name="Arachchi H.M."/>
            <person name="Berlin A.M."/>
            <person name="Chapman S.B."/>
            <person name="Gainer-Dewar J."/>
            <person name="Goldberg J."/>
            <person name="Griggs A."/>
            <person name="Gujja S."/>
            <person name="Hansen M."/>
            <person name="Howarth C."/>
            <person name="Imamovic A."/>
            <person name="Ireland A."/>
            <person name="Larimer J."/>
            <person name="McCowan C."/>
            <person name="Murphy C."/>
            <person name="Pearson M."/>
            <person name="Poon T.W."/>
            <person name="Priest M."/>
            <person name="Roberts A."/>
            <person name="Saif S."/>
            <person name="Shea T."/>
            <person name="Sisk P."/>
            <person name="Sykes S."/>
            <person name="Wortman J."/>
            <person name="Nusbaum C."/>
            <person name="Birren B."/>
        </authorList>
    </citation>
    <scope>NUCLEOTIDE SEQUENCE [LARGE SCALE GENOMIC DNA]</scope>
    <source>
        <strain evidence="3 4">CBS 606.96</strain>
    </source>
</reference>
<dbReference type="EMBL" id="AMGY01000008">
    <property type="protein sequence ID" value="EXJ79176.1"/>
    <property type="molecule type" value="Genomic_DNA"/>
</dbReference>
<comment type="caution">
    <text evidence="3">The sequence shown here is derived from an EMBL/GenBank/DDBJ whole genome shotgun (WGS) entry which is preliminary data.</text>
</comment>
<dbReference type="PANTHER" id="PTHR32022">
    <property type="entry name" value="D-GLUTAMATE CYCLASE, MITOCHONDRIAL"/>
    <property type="match status" value="1"/>
</dbReference>
<dbReference type="Gene3D" id="3.40.1640.10">
    <property type="entry name" value="PSTPO5379-like"/>
    <property type="match status" value="1"/>
</dbReference>
<dbReference type="FunFam" id="3.30.2040.10:FF:000001">
    <property type="entry name" value="D-glutamate cyclase, mitochondrial"/>
    <property type="match status" value="1"/>
</dbReference>
<protein>
    <recommendedName>
        <fullName evidence="5">DUF1445 domain protein</fullName>
    </recommendedName>
</protein>
<evidence type="ECO:0000313" key="3">
    <source>
        <dbReference type="EMBL" id="EXJ79176.1"/>
    </source>
</evidence>
<gene>
    <name evidence="3" type="ORF">A1O3_08677</name>
</gene>
<dbReference type="eggNOG" id="ENOG502QV7A">
    <property type="taxonomic scope" value="Eukaryota"/>
</dbReference>
<dbReference type="GeneID" id="19172764"/>
<dbReference type="Gene3D" id="3.30.2040.10">
    <property type="entry name" value="PSTPO5379-like domain"/>
    <property type="match status" value="1"/>
</dbReference>
<name>W9XQB5_9EURO</name>
<dbReference type="SUPFAM" id="SSF160920">
    <property type="entry name" value="PSTPO5379-like"/>
    <property type="match status" value="1"/>
</dbReference>
<dbReference type="HOGENOM" id="CLU_059759_1_0_1"/>
<dbReference type="InterPro" id="IPR009906">
    <property type="entry name" value="D-Glu_cyclase"/>
</dbReference>
<dbReference type="OrthoDB" id="10262538at2759"/>
<evidence type="ECO:0000313" key="4">
    <source>
        <dbReference type="Proteomes" id="UP000019478"/>
    </source>
</evidence>
<evidence type="ECO:0000256" key="2">
    <source>
        <dbReference type="ARBA" id="ARBA00023239"/>
    </source>
</evidence>
<dbReference type="Proteomes" id="UP000019478">
    <property type="component" value="Unassembled WGS sequence"/>
</dbReference>